<proteinExistence type="predicted"/>
<sequence>MAKHSVDVLIKARDKASRKFGVISASAAVMGRTLKSVASMTRTAFAAAFQTVKRAAIGLAAAFAYCTYAAIKQETAEHKLATALKMTGEYSRGTMKWL</sequence>
<dbReference type="EMBL" id="BARW01033876">
    <property type="protein sequence ID" value="GAJ02702.1"/>
    <property type="molecule type" value="Genomic_DNA"/>
</dbReference>
<protein>
    <submittedName>
        <fullName evidence="1">Uncharacterized protein</fullName>
    </submittedName>
</protein>
<dbReference type="AlphaFoldDB" id="X1UGI6"/>
<accession>X1UGI6</accession>
<name>X1UGI6_9ZZZZ</name>
<feature type="non-terminal residue" evidence="1">
    <location>
        <position position="98"/>
    </location>
</feature>
<organism evidence="1">
    <name type="scientific">marine sediment metagenome</name>
    <dbReference type="NCBI Taxonomy" id="412755"/>
    <lineage>
        <taxon>unclassified sequences</taxon>
        <taxon>metagenomes</taxon>
        <taxon>ecological metagenomes</taxon>
    </lineage>
</organism>
<comment type="caution">
    <text evidence="1">The sequence shown here is derived from an EMBL/GenBank/DDBJ whole genome shotgun (WGS) entry which is preliminary data.</text>
</comment>
<gene>
    <name evidence="1" type="ORF">S12H4_53251</name>
</gene>
<reference evidence="1" key="1">
    <citation type="journal article" date="2014" name="Front. Microbiol.">
        <title>High frequency of phylogenetically diverse reductive dehalogenase-homologous genes in deep subseafloor sedimentary metagenomes.</title>
        <authorList>
            <person name="Kawai M."/>
            <person name="Futagami T."/>
            <person name="Toyoda A."/>
            <person name="Takaki Y."/>
            <person name="Nishi S."/>
            <person name="Hori S."/>
            <person name="Arai W."/>
            <person name="Tsubouchi T."/>
            <person name="Morono Y."/>
            <person name="Uchiyama I."/>
            <person name="Ito T."/>
            <person name="Fujiyama A."/>
            <person name="Inagaki F."/>
            <person name="Takami H."/>
        </authorList>
    </citation>
    <scope>NUCLEOTIDE SEQUENCE</scope>
    <source>
        <strain evidence="1">Expedition CK06-06</strain>
    </source>
</reference>
<evidence type="ECO:0000313" key="1">
    <source>
        <dbReference type="EMBL" id="GAJ02702.1"/>
    </source>
</evidence>